<dbReference type="KEGG" id="sbae:DSM104329_01785"/>
<dbReference type="AlphaFoldDB" id="A0A9E7C0C6"/>
<feature type="transmembrane region" description="Helical" evidence="8">
    <location>
        <begin position="407"/>
        <end position="426"/>
    </location>
</feature>
<feature type="transmembrane region" description="Helical" evidence="8">
    <location>
        <begin position="303"/>
        <end position="324"/>
    </location>
</feature>
<dbReference type="RefSeq" id="WP_259315085.1">
    <property type="nucleotide sequence ID" value="NZ_CP087164.1"/>
</dbReference>
<dbReference type="InterPro" id="IPR004638">
    <property type="entry name" value="EmrB-like"/>
</dbReference>
<dbReference type="SUPFAM" id="SSF103473">
    <property type="entry name" value="MFS general substrate transporter"/>
    <property type="match status" value="1"/>
</dbReference>
<dbReference type="GO" id="GO:0022857">
    <property type="term" value="F:transmembrane transporter activity"/>
    <property type="evidence" value="ECO:0007669"/>
    <property type="project" value="InterPro"/>
</dbReference>
<feature type="transmembrane region" description="Helical" evidence="8">
    <location>
        <begin position="226"/>
        <end position="250"/>
    </location>
</feature>
<keyword evidence="4" id="KW-1003">Cell membrane</keyword>
<dbReference type="CDD" id="cd17503">
    <property type="entry name" value="MFS_LmrB_MDR_like"/>
    <property type="match status" value="1"/>
</dbReference>
<dbReference type="InterPro" id="IPR011701">
    <property type="entry name" value="MFS"/>
</dbReference>
<evidence type="ECO:0000256" key="3">
    <source>
        <dbReference type="ARBA" id="ARBA00022448"/>
    </source>
</evidence>
<dbReference type="GO" id="GO:0005886">
    <property type="term" value="C:plasma membrane"/>
    <property type="evidence" value="ECO:0007669"/>
    <property type="project" value="UniProtKB-SubCell"/>
</dbReference>
<name>A0A9E7C0C6_9ACTN</name>
<feature type="transmembrane region" description="Helical" evidence="8">
    <location>
        <begin position="336"/>
        <end position="354"/>
    </location>
</feature>
<dbReference type="PROSITE" id="PS50850">
    <property type="entry name" value="MFS"/>
    <property type="match status" value="1"/>
</dbReference>
<keyword evidence="3" id="KW-0813">Transport</keyword>
<keyword evidence="5 8" id="KW-0812">Transmembrane</keyword>
<evidence type="ECO:0000256" key="6">
    <source>
        <dbReference type="ARBA" id="ARBA00022989"/>
    </source>
</evidence>
<feature type="transmembrane region" description="Helical" evidence="8">
    <location>
        <begin position="81"/>
        <end position="101"/>
    </location>
</feature>
<protein>
    <submittedName>
        <fullName evidence="10">Multidrug export protein EmrB</fullName>
    </submittedName>
</protein>
<sequence length="498" mass="51209">MRKSVAGGIDRHVWLVAAVVAMGSVMSILAVTIVNVALEQLSVQLHSPLNDIQWVATGYLLGMGAVIPLSAWAAKRVGTKRMYLISLGFFVAASLLCAFAWSAPSLIAFRVLQGVAGGLTLPLGQMMLATAAGPQRIGRVMSVIGVPMVLGPMIGPIVGGLLIEHLNWHWIFVINVPFGIAALVAGWRLLPASAPEPAGRLDVRGLVLLCTGVPLLIYGLSRTASAGGFASASVLVPAIAGVLLVAAFAIHAVRASEPLLDIGLLRNRGFAAAGAATFAAGAALYGAMLLLPLYFQTVRGEDALHAGLLLIPQGVGAALSMGVAGRLADRIGGGRVAVAGLAIMALATIPLAGVTADTSYWLIGAVLVVRGFGTGASIMPLMAAAFATLRTEDVAHATPQLNVLQRVGGSIGTAILTVVLTNALAGDGSRTPEAAAAAFGHAYWWAAAVTAFAVLPALYLAHVERRERGRRAALHAVDREILPAGREPLGADREPIAA</sequence>
<evidence type="ECO:0000313" key="10">
    <source>
        <dbReference type="EMBL" id="UGS35397.1"/>
    </source>
</evidence>
<keyword evidence="11" id="KW-1185">Reference proteome</keyword>
<dbReference type="PANTHER" id="PTHR42718">
    <property type="entry name" value="MAJOR FACILITATOR SUPERFAMILY MULTIDRUG TRANSPORTER MFSC"/>
    <property type="match status" value="1"/>
</dbReference>
<comment type="similarity">
    <text evidence="2">Belongs to the major facilitator superfamily. EmrB family.</text>
</comment>
<evidence type="ECO:0000256" key="5">
    <source>
        <dbReference type="ARBA" id="ARBA00022692"/>
    </source>
</evidence>
<evidence type="ECO:0000313" key="11">
    <source>
        <dbReference type="Proteomes" id="UP001162834"/>
    </source>
</evidence>
<comment type="subcellular location">
    <subcellularLocation>
        <location evidence="1">Cell membrane</location>
        <topology evidence="1">Multi-pass membrane protein</topology>
    </subcellularLocation>
</comment>
<dbReference type="EMBL" id="CP087164">
    <property type="protein sequence ID" value="UGS35397.1"/>
    <property type="molecule type" value="Genomic_DNA"/>
</dbReference>
<dbReference type="Proteomes" id="UP001162834">
    <property type="component" value="Chromosome"/>
</dbReference>
<feature type="transmembrane region" description="Helical" evidence="8">
    <location>
        <begin position="201"/>
        <end position="220"/>
    </location>
</feature>
<organism evidence="10 11">
    <name type="scientific">Capillimicrobium parvum</name>
    <dbReference type="NCBI Taxonomy" id="2884022"/>
    <lineage>
        <taxon>Bacteria</taxon>
        <taxon>Bacillati</taxon>
        <taxon>Actinomycetota</taxon>
        <taxon>Thermoleophilia</taxon>
        <taxon>Solirubrobacterales</taxon>
        <taxon>Capillimicrobiaceae</taxon>
        <taxon>Capillimicrobium</taxon>
    </lineage>
</organism>
<dbReference type="InterPro" id="IPR036259">
    <property type="entry name" value="MFS_trans_sf"/>
</dbReference>
<evidence type="ECO:0000259" key="9">
    <source>
        <dbReference type="PROSITE" id="PS50850"/>
    </source>
</evidence>
<feature type="domain" description="Major facilitator superfamily (MFS) profile" evidence="9">
    <location>
        <begin position="16"/>
        <end position="465"/>
    </location>
</feature>
<reference evidence="10" key="1">
    <citation type="journal article" date="2022" name="Int. J. Syst. Evol. Microbiol.">
        <title>Pseudomonas aegrilactucae sp. nov. and Pseudomonas morbosilactucae sp. nov., pathogens causing bacterial rot of lettuce in Japan.</title>
        <authorList>
            <person name="Sawada H."/>
            <person name="Fujikawa T."/>
            <person name="Satou M."/>
        </authorList>
    </citation>
    <scope>NUCLEOTIDE SEQUENCE</scope>
    <source>
        <strain evidence="10">0166_1</strain>
    </source>
</reference>
<feature type="transmembrane region" description="Helical" evidence="8">
    <location>
        <begin position="270"/>
        <end position="291"/>
    </location>
</feature>
<evidence type="ECO:0000256" key="1">
    <source>
        <dbReference type="ARBA" id="ARBA00004651"/>
    </source>
</evidence>
<feature type="transmembrane region" description="Helical" evidence="8">
    <location>
        <begin position="360"/>
        <end position="386"/>
    </location>
</feature>
<dbReference type="InterPro" id="IPR020846">
    <property type="entry name" value="MFS_dom"/>
</dbReference>
<accession>A0A9E7C0C6</accession>
<keyword evidence="6 8" id="KW-1133">Transmembrane helix</keyword>
<dbReference type="Gene3D" id="1.20.1720.10">
    <property type="entry name" value="Multidrug resistance protein D"/>
    <property type="match status" value="1"/>
</dbReference>
<feature type="transmembrane region" description="Helical" evidence="8">
    <location>
        <begin position="140"/>
        <end position="163"/>
    </location>
</feature>
<keyword evidence="7 8" id="KW-0472">Membrane</keyword>
<evidence type="ECO:0000256" key="8">
    <source>
        <dbReference type="SAM" id="Phobius"/>
    </source>
</evidence>
<feature type="transmembrane region" description="Helical" evidence="8">
    <location>
        <begin position="12"/>
        <end position="34"/>
    </location>
</feature>
<feature type="transmembrane region" description="Helical" evidence="8">
    <location>
        <begin position="107"/>
        <end position="128"/>
    </location>
</feature>
<dbReference type="NCBIfam" id="TIGR00711">
    <property type="entry name" value="efflux_EmrB"/>
    <property type="match status" value="1"/>
</dbReference>
<gene>
    <name evidence="10" type="primary">emrB</name>
    <name evidence="10" type="ORF">DSM104329_01785</name>
</gene>
<evidence type="ECO:0000256" key="4">
    <source>
        <dbReference type="ARBA" id="ARBA00022475"/>
    </source>
</evidence>
<feature type="transmembrane region" description="Helical" evidence="8">
    <location>
        <begin position="169"/>
        <end position="189"/>
    </location>
</feature>
<dbReference type="Gene3D" id="1.20.1250.20">
    <property type="entry name" value="MFS general substrate transporter like domains"/>
    <property type="match status" value="1"/>
</dbReference>
<proteinExistence type="inferred from homology"/>
<feature type="transmembrane region" description="Helical" evidence="8">
    <location>
        <begin position="442"/>
        <end position="461"/>
    </location>
</feature>
<dbReference type="Pfam" id="PF07690">
    <property type="entry name" value="MFS_1"/>
    <property type="match status" value="1"/>
</dbReference>
<evidence type="ECO:0000256" key="2">
    <source>
        <dbReference type="ARBA" id="ARBA00008537"/>
    </source>
</evidence>
<evidence type="ECO:0000256" key="7">
    <source>
        <dbReference type="ARBA" id="ARBA00023136"/>
    </source>
</evidence>
<dbReference type="PANTHER" id="PTHR42718:SF9">
    <property type="entry name" value="MAJOR FACILITATOR SUPERFAMILY MULTIDRUG TRANSPORTER MFSC"/>
    <property type="match status" value="1"/>
</dbReference>
<feature type="transmembrane region" description="Helical" evidence="8">
    <location>
        <begin position="54"/>
        <end position="74"/>
    </location>
</feature>